<dbReference type="AlphaFoldDB" id="A0A4V3XKF9"/>
<accession>A0A4V3XKF9</accession>
<feature type="region of interest" description="Disordered" evidence="1">
    <location>
        <begin position="21"/>
        <end position="41"/>
    </location>
</feature>
<sequence length="325" mass="33323">MIELLVLLGVGLAIGMADGGGGSSGDDLPEQEDLTSEDDGLVSEDYRAELNATYDILVAEGEISRSEADAILDDVQFRSGAINVAAGAGDDEIVGSDQGDLLDAGAGDDLVFGGEGDDAVLLGDGSDAYGVDTRAAVRPDDFEPFPVNVAPLGAESQLEGGDDRVLGGQGDDYIADGFGTNHLNGQAGDDFLISVDQDGVTPDRVVGGSGDDVLIVDEGDSVRLGAGEDRVTVDVFGGLSSDYLTVEIDDFTPGEDVIELEGGVGWLRPAPVLDPDTGQQIGERDRITVFDLSDGTGAMVAVDGIPVVRVFGGQGLTAQDILIST</sequence>
<dbReference type="InterPro" id="IPR011049">
    <property type="entry name" value="Serralysin-like_metalloprot_C"/>
</dbReference>
<dbReference type="OrthoDB" id="9342475at2"/>
<evidence type="ECO:0000313" key="2">
    <source>
        <dbReference type="EMBL" id="THH36833.1"/>
    </source>
</evidence>
<dbReference type="SUPFAM" id="SSF51120">
    <property type="entry name" value="beta-Roll"/>
    <property type="match status" value="1"/>
</dbReference>
<evidence type="ECO:0000313" key="3">
    <source>
        <dbReference type="Proteomes" id="UP000306602"/>
    </source>
</evidence>
<dbReference type="InterPro" id="IPR001343">
    <property type="entry name" value="Hemolysn_Ca-bd"/>
</dbReference>
<gene>
    <name evidence="2" type="ORF">E4Z66_07760</name>
</gene>
<dbReference type="Gene3D" id="2.150.10.10">
    <property type="entry name" value="Serralysin-like metalloprotease, C-terminal"/>
    <property type="match status" value="2"/>
</dbReference>
<reference evidence="2 3" key="1">
    <citation type="submission" date="2019-04" db="EMBL/GenBank/DDBJ databases">
        <title>Shimia ponticola sp. nov., isolated from seawater.</title>
        <authorList>
            <person name="Kim Y.-O."/>
            <person name="Yoon J.-H."/>
        </authorList>
    </citation>
    <scope>NUCLEOTIDE SEQUENCE [LARGE SCALE GENOMIC DNA]</scope>
    <source>
        <strain evidence="2 3">MYP11</strain>
    </source>
</reference>
<evidence type="ECO:0008006" key="4">
    <source>
        <dbReference type="Google" id="ProtNLM"/>
    </source>
</evidence>
<dbReference type="Proteomes" id="UP000306602">
    <property type="component" value="Unassembled WGS sequence"/>
</dbReference>
<dbReference type="GO" id="GO:0005509">
    <property type="term" value="F:calcium ion binding"/>
    <property type="evidence" value="ECO:0007669"/>
    <property type="project" value="InterPro"/>
</dbReference>
<evidence type="ECO:0000256" key="1">
    <source>
        <dbReference type="SAM" id="MobiDB-lite"/>
    </source>
</evidence>
<dbReference type="PRINTS" id="PR00313">
    <property type="entry name" value="CABNDNGRPT"/>
</dbReference>
<protein>
    <recommendedName>
        <fullName evidence="4">Calcium-binding protein</fullName>
    </recommendedName>
</protein>
<feature type="compositionally biased region" description="Acidic residues" evidence="1">
    <location>
        <begin position="27"/>
        <end position="41"/>
    </location>
</feature>
<keyword evidence="3" id="KW-1185">Reference proteome</keyword>
<dbReference type="RefSeq" id="WP_136462431.1">
    <property type="nucleotide sequence ID" value="NZ_SRKY01000002.1"/>
</dbReference>
<name>A0A4V3XKF9_9RHOB</name>
<dbReference type="Pfam" id="PF00353">
    <property type="entry name" value="HemolysinCabind"/>
    <property type="match status" value="3"/>
</dbReference>
<organism evidence="2 3">
    <name type="scientific">Aliishimia ponticola</name>
    <dbReference type="NCBI Taxonomy" id="2499833"/>
    <lineage>
        <taxon>Bacteria</taxon>
        <taxon>Pseudomonadati</taxon>
        <taxon>Pseudomonadota</taxon>
        <taxon>Alphaproteobacteria</taxon>
        <taxon>Rhodobacterales</taxon>
        <taxon>Paracoccaceae</taxon>
        <taxon>Aliishimia</taxon>
    </lineage>
</organism>
<dbReference type="EMBL" id="SRKY01000002">
    <property type="protein sequence ID" value="THH36833.1"/>
    <property type="molecule type" value="Genomic_DNA"/>
</dbReference>
<comment type="caution">
    <text evidence="2">The sequence shown here is derived from an EMBL/GenBank/DDBJ whole genome shotgun (WGS) entry which is preliminary data.</text>
</comment>
<proteinExistence type="predicted"/>